<keyword evidence="3" id="KW-1185">Reference proteome</keyword>
<gene>
    <name evidence="2" type="ORF">PCOR1329_LOCUS78760</name>
</gene>
<feature type="region of interest" description="Disordered" evidence="1">
    <location>
        <begin position="39"/>
        <end position="71"/>
    </location>
</feature>
<comment type="caution">
    <text evidence="2">The sequence shown here is derived from an EMBL/GenBank/DDBJ whole genome shotgun (WGS) entry which is preliminary data.</text>
</comment>
<evidence type="ECO:0000256" key="1">
    <source>
        <dbReference type="SAM" id="MobiDB-lite"/>
    </source>
</evidence>
<evidence type="ECO:0000313" key="2">
    <source>
        <dbReference type="EMBL" id="CAK0901980.1"/>
    </source>
</evidence>
<evidence type="ECO:0000313" key="3">
    <source>
        <dbReference type="Proteomes" id="UP001189429"/>
    </source>
</evidence>
<proteinExistence type="predicted"/>
<organism evidence="2 3">
    <name type="scientific">Prorocentrum cordatum</name>
    <dbReference type="NCBI Taxonomy" id="2364126"/>
    <lineage>
        <taxon>Eukaryota</taxon>
        <taxon>Sar</taxon>
        <taxon>Alveolata</taxon>
        <taxon>Dinophyceae</taxon>
        <taxon>Prorocentrales</taxon>
        <taxon>Prorocentraceae</taxon>
        <taxon>Prorocentrum</taxon>
    </lineage>
</organism>
<dbReference type="EMBL" id="CAUYUJ010021009">
    <property type="protein sequence ID" value="CAK0901980.1"/>
    <property type="molecule type" value="Genomic_DNA"/>
</dbReference>
<sequence length="155" mass="16199">MERSHSWPACAIEAHQLAAEAVGAPRRVFPPFIVFGLDDGPPTLRGGPPPPPPRRTGGQASPRGGGRGAAAELDWAQHCLLAADEWLPEIRPLLQEEGARGPPAGMKRRLSSESTRPPSSSVGRSVDPFSEASSRSRPPGPAGRGAAVPIWLPGG</sequence>
<feature type="compositionally biased region" description="Low complexity" evidence="1">
    <location>
        <begin position="112"/>
        <end position="121"/>
    </location>
</feature>
<accession>A0ABN9XUU5</accession>
<name>A0ABN9XUU5_9DINO</name>
<protein>
    <submittedName>
        <fullName evidence="2">Uncharacterized protein</fullName>
    </submittedName>
</protein>
<dbReference type="Proteomes" id="UP001189429">
    <property type="component" value="Unassembled WGS sequence"/>
</dbReference>
<reference evidence="2" key="1">
    <citation type="submission" date="2023-10" db="EMBL/GenBank/DDBJ databases">
        <authorList>
            <person name="Chen Y."/>
            <person name="Shah S."/>
            <person name="Dougan E. K."/>
            <person name="Thang M."/>
            <person name="Chan C."/>
        </authorList>
    </citation>
    <scope>NUCLEOTIDE SEQUENCE [LARGE SCALE GENOMIC DNA]</scope>
</reference>
<feature type="non-terminal residue" evidence="2">
    <location>
        <position position="155"/>
    </location>
</feature>
<feature type="region of interest" description="Disordered" evidence="1">
    <location>
        <begin position="93"/>
        <end position="155"/>
    </location>
</feature>